<accession>A0A402CFI9</accession>
<keyword evidence="3" id="KW-1185">Reference proteome</keyword>
<comment type="caution">
    <text evidence="2">The sequence shown here is derived from an EMBL/GenBank/DDBJ whole genome shotgun (WGS) entry which is preliminary data.</text>
</comment>
<gene>
    <name evidence="2" type="ORF">Rhow_006321</name>
</gene>
<dbReference type="Proteomes" id="UP000287519">
    <property type="component" value="Unassembled WGS sequence"/>
</dbReference>
<evidence type="ECO:0000256" key="1">
    <source>
        <dbReference type="SAM" id="MobiDB-lite"/>
    </source>
</evidence>
<evidence type="ECO:0000313" key="3">
    <source>
        <dbReference type="Proteomes" id="UP000287519"/>
    </source>
</evidence>
<dbReference type="AlphaFoldDB" id="A0A402CFI9"/>
<evidence type="ECO:0000313" key="2">
    <source>
        <dbReference type="EMBL" id="GCE42382.1"/>
    </source>
</evidence>
<feature type="compositionally biased region" description="Gly residues" evidence="1">
    <location>
        <begin position="19"/>
        <end position="31"/>
    </location>
</feature>
<protein>
    <submittedName>
        <fullName evidence="2">Uncharacterized protein</fullName>
    </submittedName>
</protein>
<reference evidence="2 3" key="1">
    <citation type="submission" date="2018-11" db="EMBL/GenBank/DDBJ databases">
        <title>Microbial catabolism of amino acid.</title>
        <authorList>
            <person name="Hibi M."/>
            <person name="Ogawa J."/>
        </authorList>
    </citation>
    <scope>NUCLEOTIDE SEQUENCE [LARGE SCALE GENOMIC DNA]</scope>
    <source>
        <strain evidence="2 3">C31-06</strain>
    </source>
</reference>
<proteinExistence type="predicted"/>
<dbReference type="EMBL" id="BHYM01000056">
    <property type="protein sequence ID" value="GCE42382.1"/>
    <property type="molecule type" value="Genomic_DNA"/>
</dbReference>
<organism evidence="2 3">
    <name type="scientific">Rhodococcus wratislaviensis</name>
    <name type="common">Tsukamurella wratislaviensis</name>
    <dbReference type="NCBI Taxonomy" id="44752"/>
    <lineage>
        <taxon>Bacteria</taxon>
        <taxon>Bacillati</taxon>
        <taxon>Actinomycetota</taxon>
        <taxon>Actinomycetes</taxon>
        <taxon>Mycobacteriales</taxon>
        <taxon>Nocardiaceae</taxon>
        <taxon>Rhodococcus</taxon>
    </lineage>
</organism>
<feature type="region of interest" description="Disordered" evidence="1">
    <location>
        <begin position="1"/>
        <end position="37"/>
    </location>
</feature>
<sequence>MAVEQHQGGAIVGRRDCAGRGGRGGPGGGCRAHGCPV</sequence>
<name>A0A402CFI9_RHOWR</name>